<keyword evidence="4" id="KW-1185">Reference proteome</keyword>
<dbReference type="EMBL" id="FWXV01000031">
    <property type="protein sequence ID" value="SMD27606.1"/>
    <property type="molecule type" value="Genomic_DNA"/>
</dbReference>
<evidence type="ECO:0000313" key="4">
    <source>
        <dbReference type="Proteomes" id="UP000192674"/>
    </source>
</evidence>
<dbReference type="SUPFAM" id="SSF56349">
    <property type="entry name" value="DNA breaking-rejoining enzymes"/>
    <property type="match status" value="1"/>
</dbReference>
<feature type="domain" description="Tyr recombinase" evidence="2">
    <location>
        <begin position="87"/>
        <end position="228"/>
    </location>
</feature>
<organism evidence="3 4">
    <name type="scientific">Kibdelosporangium aridum</name>
    <dbReference type="NCBI Taxonomy" id="2030"/>
    <lineage>
        <taxon>Bacteria</taxon>
        <taxon>Bacillati</taxon>
        <taxon>Actinomycetota</taxon>
        <taxon>Actinomycetes</taxon>
        <taxon>Pseudonocardiales</taxon>
        <taxon>Pseudonocardiaceae</taxon>
        <taxon>Kibdelosporangium</taxon>
    </lineage>
</organism>
<gene>
    <name evidence="3" type="ORF">SAMN05661093_11216</name>
</gene>
<dbReference type="OrthoDB" id="5464621at2"/>
<dbReference type="GO" id="GO:0006310">
    <property type="term" value="P:DNA recombination"/>
    <property type="evidence" value="ECO:0007669"/>
    <property type="project" value="UniProtKB-KW"/>
</dbReference>
<evidence type="ECO:0000259" key="2">
    <source>
        <dbReference type="PROSITE" id="PS51898"/>
    </source>
</evidence>
<reference evidence="3 4" key="1">
    <citation type="submission" date="2017-04" db="EMBL/GenBank/DDBJ databases">
        <authorList>
            <person name="Afonso C.L."/>
            <person name="Miller P.J."/>
            <person name="Scott M.A."/>
            <person name="Spackman E."/>
            <person name="Goraichik I."/>
            <person name="Dimitrov K.M."/>
            <person name="Suarez D.L."/>
            <person name="Swayne D.E."/>
        </authorList>
    </citation>
    <scope>NUCLEOTIDE SEQUENCE [LARGE SCALE GENOMIC DNA]</scope>
    <source>
        <strain evidence="3 4">DSM 43828</strain>
    </source>
</reference>
<dbReference type="Proteomes" id="UP000192674">
    <property type="component" value="Unassembled WGS sequence"/>
</dbReference>
<dbReference type="GO" id="GO:0003677">
    <property type="term" value="F:DNA binding"/>
    <property type="evidence" value="ECO:0007669"/>
    <property type="project" value="InterPro"/>
</dbReference>
<dbReference type="InterPro" id="IPR002104">
    <property type="entry name" value="Integrase_catalytic"/>
</dbReference>
<evidence type="ECO:0000313" key="3">
    <source>
        <dbReference type="EMBL" id="SMD27606.1"/>
    </source>
</evidence>
<dbReference type="PROSITE" id="PS51898">
    <property type="entry name" value="TYR_RECOMBINASE"/>
    <property type="match status" value="1"/>
</dbReference>
<proteinExistence type="predicted"/>
<accession>A0A1W2G139</accession>
<sequence>MRLVRARHTEHHRQLPRFVAFLDAAGLPTVTVAAALAWAQGPDVDPASSMAPRRMTIARGFARYLAGLDDRTEVPPPGLIAGRRRWRPPFIYSPADIAALMAQARCLHHPLPAATYETVIGLLAATGLRIGEAIRLDRTDIDRDDAVLTIRKSKFGKTRIVPMLESTLPALDDYARTRDQLCPHPATTSYGSSGPQPRREAFRRTVMSDVAGRPSTAIQVAHGREFSP</sequence>
<dbReference type="InterPro" id="IPR013762">
    <property type="entry name" value="Integrase-like_cat_sf"/>
</dbReference>
<protein>
    <submittedName>
        <fullName evidence="3">Phage integrase family protein</fullName>
    </submittedName>
</protein>
<keyword evidence="1" id="KW-0233">DNA recombination</keyword>
<dbReference type="GO" id="GO:0015074">
    <property type="term" value="P:DNA integration"/>
    <property type="evidence" value="ECO:0007669"/>
    <property type="project" value="InterPro"/>
</dbReference>
<dbReference type="AlphaFoldDB" id="A0A1W2G139"/>
<dbReference type="Gene3D" id="1.10.443.10">
    <property type="entry name" value="Intergrase catalytic core"/>
    <property type="match status" value="1"/>
</dbReference>
<name>A0A1W2G139_KIBAR</name>
<evidence type="ECO:0000256" key="1">
    <source>
        <dbReference type="ARBA" id="ARBA00023172"/>
    </source>
</evidence>
<dbReference type="InterPro" id="IPR011010">
    <property type="entry name" value="DNA_brk_join_enz"/>
</dbReference>
<dbReference type="Pfam" id="PF00589">
    <property type="entry name" value="Phage_integrase"/>
    <property type="match status" value="1"/>
</dbReference>